<dbReference type="EMBL" id="CU179680">
    <property type="protein sequence ID" value="CAL59111.1"/>
    <property type="molecule type" value="Genomic_DNA"/>
</dbReference>
<proteinExistence type="predicted"/>
<evidence type="ECO:0000256" key="1">
    <source>
        <dbReference type="SAM" id="MobiDB-lite"/>
    </source>
</evidence>
<gene>
    <name evidence="3" type="ordered locus">MAG4130</name>
</gene>
<evidence type="ECO:0000313" key="3">
    <source>
        <dbReference type="EMBL" id="CAL59111.1"/>
    </source>
</evidence>
<feature type="region of interest" description="Disordered" evidence="1">
    <location>
        <begin position="41"/>
        <end position="73"/>
    </location>
</feature>
<dbReference type="HOGENOM" id="CLU_016346_0_0_14"/>
<dbReference type="GeneID" id="93358162"/>
<dbReference type="STRING" id="347257.MAG4130"/>
<feature type="domain" description="DUF31" evidence="2">
    <location>
        <begin position="280"/>
        <end position="648"/>
    </location>
</feature>
<evidence type="ECO:0000313" key="4">
    <source>
        <dbReference type="Proteomes" id="UP000007065"/>
    </source>
</evidence>
<dbReference type="AlphaFoldDB" id="A5IYK2"/>
<organism evidence="3 4">
    <name type="scientific">Mycoplasmopsis agalactiae (strain NCTC 10123 / CIP 59.7 / PG2)</name>
    <name type="common">Mycoplasma agalactiae</name>
    <dbReference type="NCBI Taxonomy" id="347257"/>
    <lineage>
        <taxon>Bacteria</taxon>
        <taxon>Bacillati</taxon>
        <taxon>Mycoplasmatota</taxon>
        <taxon>Mycoplasmoidales</taxon>
        <taxon>Metamycoplasmataceae</taxon>
        <taxon>Mycoplasmopsis</taxon>
    </lineage>
</organism>
<dbReference type="PROSITE" id="PS51257">
    <property type="entry name" value="PROKAR_LIPOPROTEIN"/>
    <property type="match status" value="1"/>
</dbReference>
<name>A5IYK2_MYCAP</name>
<feature type="compositionally biased region" description="Polar residues" evidence="1">
    <location>
        <begin position="42"/>
        <end position="55"/>
    </location>
</feature>
<dbReference type="Proteomes" id="UP000007065">
    <property type="component" value="Chromosome"/>
</dbReference>
<accession>A5IYK2</accession>
<dbReference type="KEGG" id="maa:MAG4130"/>
<reference evidence="4" key="1">
    <citation type="journal article" date="2007" name="PLoS Genet.">
        <title>Being pathogenic, plastic, and sexual while living with a nearly minimal bacterial genome.</title>
        <authorList>
            <person name="Sirand-Pugnet P."/>
            <person name="Lartigue C."/>
            <person name="Marenda M."/>
            <person name="Jacob D."/>
            <person name="Barre A."/>
            <person name="Barbe V."/>
            <person name="Schenowitz C."/>
            <person name="Mangenot S."/>
            <person name="Couloux A."/>
            <person name="Segurens B."/>
            <person name="de Daruvar A."/>
            <person name="Blanchard A."/>
            <person name="Citti C."/>
        </authorList>
    </citation>
    <scope>NUCLEOTIDE SEQUENCE [LARGE SCALE GENOMIC DNA]</scope>
    <source>
        <strain evidence="4">PG2</strain>
    </source>
</reference>
<dbReference type="NCBIfam" id="NF045843">
    <property type="entry name" value="MAG2960_Ser_prot"/>
    <property type="match status" value="1"/>
</dbReference>
<dbReference type="Pfam" id="PF01732">
    <property type="entry name" value="Mycop_pep_DUF31"/>
    <property type="match status" value="1"/>
</dbReference>
<dbReference type="InterPro" id="IPR022382">
    <property type="entry name" value="Mycoplasma_peptidase_DUF31"/>
</dbReference>
<keyword evidence="4" id="KW-1185">Reference proteome</keyword>
<protein>
    <recommendedName>
        <fullName evidence="2">DUF31 domain-containing protein</fullName>
    </recommendedName>
</protein>
<evidence type="ECO:0000259" key="2">
    <source>
        <dbReference type="Pfam" id="PF01732"/>
    </source>
</evidence>
<feature type="compositionally biased region" description="Basic and acidic residues" evidence="1">
    <location>
        <begin position="59"/>
        <end position="73"/>
    </location>
</feature>
<dbReference type="RefSeq" id="WP_011949585.1">
    <property type="nucleotide sequence ID" value="NC_009497.1"/>
</dbReference>
<sequence length="724" mass="84071">MSYVKPEKKLKLLLRTIASALPLSFTLSCTNVVKKPDFKIITDQTDPSGTNNKTPAQPKLDDNKKIDENSDNEAKIPIKQADKHFLDLNQLKMITPREIHQKTKTYNEAKSNFEKYLLDSATDYVAENKYDYSTRDNDSKYFEHVKPLGEYGNIGNSKEQRTKFYNPRVPLWHNLEQKYLEKFSESDVNGLTAESIDINEIIKTNPFGFLPSNLSQLFYYANFKSLGNLFNINGTKNVKATFDDVKGQFDILIFDSNNNKHYFQIKNDGKINTSLKKNADFFQYISDRSFELNVNQKVWVDEFVESTRQWSKRLNFARHSGTAWVIDRVKTTNTDYYELLIATNIHVFSLRNTFDKSLHMKDLKDTSFDGRWKEFPPGFYDGKNATDTSDNRNKSEYFRANRVQESIIGDDFGIFELSKFKYMNDNNKYVQAFDAYKQYLDAPYYIPRYKTEAYIKGEKADLDNVPSNYTNFVTKNSGGDFLTLKFKIKKDKLKDVLPKLNEVIDTEVEKDWYINFNKDKFSPLKTQFYAGYSRFWNPFVKDSPAQFRGIKSTGGLISTQRRIIDEHIFRDVWLKYDAKLNKEYNSLNDRYKKYEKAFIDKEHGMPLTIVDQFSTLYTNIPFGELNLEEGASGSMVIDSSFNVIGILNTSVEDIPIGQKTLLPLPGTDFQRVIRRRTNGVILFQSLSDDYVNTKDNKPPFIFDGLIDKLKADKLQTVKLNPNSK</sequence>